<keyword evidence="9" id="KW-0732">Signal</keyword>
<reference evidence="10 11" key="1">
    <citation type="submission" date="2018-06" db="EMBL/GenBank/DDBJ databases">
        <title>The Genome of Cuscuta australis (Dodder) Provides Insight into the Evolution of Plant Parasitism.</title>
        <authorList>
            <person name="Liu H."/>
        </authorList>
    </citation>
    <scope>NUCLEOTIDE SEQUENCE [LARGE SCALE GENOMIC DNA]</scope>
    <source>
        <strain evidence="11">cv. Yunnan</strain>
        <tissue evidence="10">Vines</tissue>
    </source>
</reference>
<proteinExistence type="inferred from homology"/>
<feature type="transmembrane region" description="Helical" evidence="8">
    <location>
        <begin position="64"/>
        <end position="83"/>
    </location>
</feature>
<feature type="signal peptide" evidence="9">
    <location>
        <begin position="1"/>
        <end position="18"/>
    </location>
</feature>
<dbReference type="Gene3D" id="1.20.1250.20">
    <property type="entry name" value="MFS general substrate transporter like domains"/>
    <property type="match status" value="2"/>
</dbReference>
<evidence type="ECO:0000256" key="9">
    <source>
        <dbReference type="SAM" id="SignalP"/>
    </source>
</evidence>
<gene>
    <name evidence="10" type="ORF">DM860_005861</name>
</gene>
<keyword evidence="6 8" id="KW-0472">Membrane</keyword>
<comment type="caution">
    <text evidence="10">The sequence shown here is derived from an EMBL/GenBank/DDBJ whole genome shotgun (WGS) entry which is preliminary data.</text>
</comment>
<dbReference type="EMBL" id="NQVE01000098">
    <property type="protein sequence ID" value="RAL48437.1"/>
    <property type="molecule type" value="Genomic_DNA"/>
</dbReference>
<comment type="similarity">
    <text evidence="2">Belongs to the major facilitator superfamily. Sugar transporter (TC 2.A.1.1) family.</text>
</comment>
<protein>
    <recommendedName>
        <fullName evidence="12">Major facilitator superfamily (MFS) profile domain-containing protein</fullName>
    </recommendedName>
</protein>
<comment type="similarity">
    <text evidence="7">Belongs to the major facilitator superfamily. Phosphate:H(+) symporter (TC 2.A.1.9) family.</text>
</comment>
<dbReference type="Proteomes" id="UP000249390">
    <property type="component" value="Unassembled WGS sequence"/>
</dbReference>
<evidence type="ECO:0000256" key="4">
    <source>
        <dbReference type="ARBA" id="ARBA00022692"/>
    </source>
</evidence>
<evidence type="ECO:0008006" key="12">
    <source>
        <dbReference type="Google" id="ProtNLM"/>
    </source>
</evidence>
<dbReference type="PANTHER" id="PTHR23500:SF357">
    <property type="entry name" value="IP12678P"/>
    <property type="match status" value="1"/>
</dbReference>
<evidence type="ECO:0000256" key="1">
    <source>
        <dbReference type="ARBA" id="ARBA00004370"/>
    </source>
</evidence>
<feature type="transmembrane region" description="Helical" evidence="8">
    <location>
        <begin position="213"/>
        <end position="235"/>
    </location>
</feature>
<sequence length="477" mass="53425">MLRFMIIEWLHFISNVLTFHQSLKYLVNEASFLDYSYLKDGVAMIIPAGATAGEPLSHVKYTHLEVILCYPIAVMAGFTYGYSQTFVGGLLNMPNFVVMLLGKKGYRKAAKAVVSNFCSYVNAYMLMCSASIPFGTTIGLILGRCLRINWGPKGRMRIGAAWVLAGSLSALAYPHGLSLPLFFLVIGLGIGIIIEAVPVLYKQISREDVHPRIAKVFNLAYYLGIVSALLVNYLISRYWPNGWRVTFSSVVFPAFMLILASLFLNRAEVNDPEESCMVLLRQHKGVFLHKTGFLLLAQFMGSSQLVFYGPMILESLNFGSYQQFLTPLIGSSIGSLVVVVVMLFVVPRHLRRPTFLISCVLICISQFCMWVLFHFWGSREHHFKSSIVSTIGVAVLIVIYGSYFVIDGPYGWTRKEYPKAVQGVGNTLETAVMRTVIGLMNLSAPFFICALKKWTFLYLSLLGFGYCLIACWFVHDH</sequence>
<dbReference type="Pfam" id="PF00083">
    <property type="entry name" value="Sugar_tr"/>
    <property type="match status" value="2"/>
</dbReference>
<keyword evidence="5 8" id="KW-1133">Transmembrane helix</keyword>
<comment type="subcellular location">
    <subcellularLocation>
        <location evidence="1">Membrane</location>
    </subcellularLocation>
</comment>
<keyword evidence="3" id="KW-0813">Transport</keyword>
<feature type="transmembrane region" description="Helical" evidence="8">
    <location>
        <begin position="328"/>
        <end position="346"/>
    </location>
</feature>
<dbReference type="InterPro" id="IPR045262">
    <property type="entry name" value="STP/PLT_plant"/>
</dbReference>
<feature type="transmembrane region" description="Helical" evidence="8">
    <location>
        <begin position="387"/>
        <end position="406"/>
    </location>
</feature>
<evidence type="ECO:0000256" key="5">
    <source>
        <dbReference type="ARBA" id="ARBA00022989"/>
    </source>
</evidence>
<dbReference type="GO" id="GO:0016020">
    <property type="term" value="C:membrane"/>
    <property type="evidence" value="ECO:0007669"/>
    <property type="project" value="UniProtKB-SubCell"/>
</dbReference>
<feature type="transmembrane region" description="Helical" evidence="8">
    <location>
        <begin position="355"/>
        <end position="375"/>
    </location>
</feature>
<evidence type="ECO:0000313" key="11">
    <source>
        <dbReference type="Proteomes" id="UP000249390"/>
    </source>
</evidence>
<name>A0A328DRW5_9ASTE</name>
<evidence type="ECO:0000256" key="6">
    <source>
        <dbReference type="ARBA" id="ARBA00023136"/>
    </source>
</evidence>
<feature type="chain" id="PRO_5016339235" description="Major facilitator superfamily (MFS) profile domain-containing protein" evidence="9">
    <location>
        <begin position="19"/>
        <end position="477"/>
    </location>
</feature>
<evidence type="ECO:0000256" key="3">
    <source>
        <dbReference type="ARBA" id="ARBA00022448"/>
    </source>
</evidence>
<feature type="transmembrane region" description="Helical" evidence="8">
    <location>
        <begin position="286"/>
        <end position="308"/>
    </location>
</feature>
<feature type="transmembrane region" description="Helical" evidence="8">
    <location>
        <begin position="456"/>
        <end position="475"/>
    </location>
</feature>
<evidence type="ECO:0000256" key="7">
    <source>
        <dbReference type="ARBA" id="ARBA00044504"/>
    </source>
</evidence>
<feature type="transmembrane region" description="Helical" evidence="8">
    <location>
        <begin position="181"/>
        <end position="201"/>
    </location>
</feature>
<keyword evidence="11" id="KW-1185">Reference proteome</keyword>
<organism evidence="10 11">
    <name type="scientific">Cuscuta australis</name>
    <dbReference type="NCBI Taxonomy" id="267555"/>
    <lineage>
        <taxon>Eukaryota</taxon>
        <taxon>Viridiplantae</taxon>
        <taxon>Streptophyta</taxon>
        <taxon>Embryophyta</taxon>
        <taxon>Tracheophyta</taxon>
        <taxon>Spermatophyta</taxon>
        <taxon>Magnoliopsida</taxon>
        <taxon>eudicotyledons</taxon>
        <taxon>Gunneridae</taxon>
        <taxon>Pentapetalae</taxon>
        <taxon>asterids</taxon>
        <taxon>lamiids</taxon>
        <taxon>Solanales</taxon>
        <taxon>Convolvulaceae</taxon>
        <taxon>Cuscuteae</taxon>
        <taxon>Cuscuta</taxon>
        <taxon>Cuscuta subgen. Grammica</taxon>
        <taxon>Cuscuta sect. Cleistogrammica</taxon>
    </lineage>
</organism>
<dbReference type="AlphaFoldDB" id="A0A328DRW5"/>
<dbReference type="InterPro" id="IPR036259">
    <property type="entry name" value="MFS_trans_sf"/>
</dbReference>
<dbReference type="GO" id="GO:0015144">
    <property type="term" value="F:carbohydrate transmembrane transporter activity"/>
    <property type="evidence" value="ECO:0007669"/>
    <property type="project" value="InterPro"/>
</dbReference>
<keyword evidence="4 8" id="KW-0812">Transmembrane</keyword>
<dbReference type="PANTHER" id="PTHR23500">
    <property type="entry name" value="SOLUTE CARRIER FAMILY 2, FACILITATED GLUCOSE TRANSPORTER"/>
    <property type="match status" value="1"/>
</dbReference>
<feature type="transmembrane region" description="Helical" evidence="8">
    <location>
        <begin position="247"/>
        <end position="265"/>
    </location>
</feature>
<dbReference type="SUPFAM" id="SSF103473">
    <property type="entry name" value="MFS general substrate transporter"/>
    <property type="match status" value="1"/>
</dbReference>
<evidence type="ECO:0000256" key="8">
    <source>
        <dbReference type="SAM" id="Phobius"/>
    </source>
</evidence>
<feature type="transmembrane region" description="Helical" evidence="8">
    <location>
        <begin position="158"/>
        <end position="175"/>
    </location>
</feature>
<dbReference type="InterPro" id="IPR005828">
    <property type="entry name" value="MFS_sugar_transport-like"/>
</dbReference>
<feature type="transmembrane region" description="Helical" evidence="8">
    <location>
        <begin position="123"/>
        <end position="146"/>
    </location>
</feature>
<evidence type="ECO:0000313" key="10">
    <source>
        <dbReference type="EMBL" id="RAL48437.1"/>
    </source>
</evidence>
<accession>A0A328DRW5</accession>
<evidence type="ECO:0000256" key="2">
    <source>
        <dbReference type="ARBA" id="ARBA00010992"/>
    </source>
</evidence>